<name>A0A7R7XQL2_9EURO</name>
<protein>
    <recommendedName>
        <fullName evidence="2">Glycosyltransferase 2-like domain-containing protein</fullName>
    </recommendedName>
</protein>
<organism evidence="3 4">
    <name type="scientific">Aspergillus puulaauensis</name>
    <dbReference type="NCBI Taxonomy" id="1220207"/>
    <lineage>
        <taxon>Eukaryota</taxon>
        <taxon>Fungi</taxon>
        <taxon>Dikarya</taxon>
        <taxon>Ascomycota</taxon>
        <taxon>Pezizomycotina</taxon>
        <taxon>Eurotiomycetes</taxon>
        <taxon>Eurotiomycetidae</taxon>
        <taxon>Eurotiales</taxon>
        <taxon>Aspergillaceae</taxon>
        <taxon>Aspergillus</taxon>
    </lineage>
</organism>
<dbReference type="PANTHER" id="PTHR16779:SF1">
    <property type="entry name" value="BETA-1,4-MANNOSYLTRANSFERASE EGH"/>
    <property type="match status" value="1"/>
</dbReference>
<dbReference type="PANTHER" id="PTHR16779">
    <property type="entry name" value="BETA-1,4-MANNOSYLTRANSFERASE EGH"/>
    <property type="match status" value="1"/>
</dbReference>
<dbReference type="EMBL" id="AP024446">
    <property type="protein sequence ID" value="BCS25143.1"/>
    <property type="molecule type" value="Genomic_DNA"/>
</dbReference>
<dbReference type="GO" id="GO:0005737">
    <property type="term" value="C:cytoplasm"/>
    <property type="evidence" value="ECO:0007669"/>
    <property type="project" value="TreeGrafter"/>
</dbReference>
<keyword evidence="4" id="KW-1185">Reference proteome</keyword>
<evidence type="ECO:0000259" key="2">
    <source>
        <dbReference type="Pfam" id="PF13632"/>
    </source>
</evidence>
<evidence type="ECO:0000313" key="4">
    <source>
        <dbReference type="Proteomes" id="UP000654913"/>
    </source>
</evidence>
<sequence length="452" mass="52351">MTVKANSADRFHPSSKLYAVLNYNYVLFPLTQLLTYYALFKIAQATWYYAVVSHENTWHWTTAVHFLLNAIFVVSQFPPYANVWGMCLPIRTYKKKEAIRRRPFQTLRICLVTKGTNFQTVLTSTSRWSRLKHPSLQFHVLVDGGNGLKFKEALPSYIHIDDVPDSFKPTSAKYKARALEFFRRKHSLTKSDWVLHLDEESEIDEYVIETCLDFIERGTAEVGMGTIFYNGANHWKNAFLSTGEVMRIADDFGRFQLPVRLLQRPLLGWMHGSWILINGEVENSVTWDTACIAEDFWFAYRAASLGYKFGWLHAIVREQPPCTFKDFLKQRRRWYTGILSIDSAIVRFMLTASILGVACFYMFPLYGLLGYRIPMPKWYFYWILWNDATNVHALLASSIMQDMTMTDISWMDIALNALKAVALSPLVHLMQTVALISSWIQPSQGFKVIEKI</sequence>
<feature type="transmembrane region" description="Helical" evidence="1">
    <location>
        <begin position="20"/>
        <end position="39"/>
    </location>
</feature>
<reference evidence="3" key="2">
    <citation type="submission" date="2021-02" db="EMBL/GenBank/DDBJ databases">
        <title>Aspergillus puulaauensis MK2 genome sequence.</title>
        <authorList>
            <person name="Futagami T."/>
            <person name="Mori K."/>
            <person name="Kadooka C."/>
            <person name="Tanaka T."/>
        </authorList>
    </citation>
    <scope>NUCLEOTIDE SEQUENCE</scope>
    <source>
        <strain evidence="3">MK2</strain>
    </source>
</reference>
<dbReference type="InterPro" id="IPR001173">
    <property type="entry name" value="Glyco_trans_2-like"/>
</dbReference>
<feature type="transmembrane region" description="Helical" evidence="1">
    <location>
        <begin position="334"/>
        <end position="363"/>
    </location>
</feature>
<gene>
    <name evidence="3" type="ORF">APUU_41587S</name>
</gene>
<dbReference type="KEGG" id="apuu:APUU_41587S"/>
<dbReference type="RefSeq" id="XP_041557337.1">
    <property type="nucleotide sequence ID" value="XM_041704786.1"/>
</dbReference>
<dbReference type="OrthoDB" id="5819582at2759"/>
<feature type="transmembrane region" description="Helical" evidence="1">
    <location>
        <begin position="378"/>
        <end position="399"/>
    </location>
</feature>
<dbReference type="GeneID" id="64975148"/>
<feature type="domain" description="Glycosyltransferase 2-like" evidence="2">
    <location>
        <begin position="193"/>
        <end position="382"/>
    </location>
</feature>
<accession>A0A7R7XQL2</accession>
<dbReference type="InterPro" id="IPR027389">
    <property type="entry name" value="B_mannosylTrfase_Bre-3/Egh"/>
</dbReference>
<evidence type="ECO:0000313" key="3">
    <source>
        <dbReference type="EMBL" id="BCS25143.1"/>
    </source>
</evidence>
<dbReference type="GO" id="GO:0019187">
    <property type="term" value="F:beta-1,4-mannosyltransferase activity"/>
    <property type="evidence" value="ECO:0007669"/>
    <property type="project" value="InterPro"/>
</dbReference>
<keyword evidence="1" id="KW-0812">Transmembrane</keyword>
<dbReference type="SUPFAM" id="SSF53448">
    <property type="entry name" value="Nucleotide-diphospho-sugar transferases"/>
    <property type="match status" value="1"/>
</dbReference>
<dbReference type="AlphaFoldDB" id="A0A7R7XQL2"/>
<keyword evidence="1" id="KW-1133">Transmembrane helix</keyword>
<dbReference type="Proteomes" id="UP000654913">
    <property type="component" value="Chromosome 4"/>
</dbReference>
<reference evidence="3" key="1">
    <citation type="submission" date="2021-01" db="EMBL/GenBank/DDBJ databases">
        <authorList>
            <consortium name="Aspergillus puulaauensis MK2 genome sequencing consortium"/>
            <person name="Kazuki M."/>
            <person name="Futagami T."/>
        </authorList>
    </citation>
    <scope>NUCLEOTIDE SEQUENCE</scope>
    <source>
        <strain evidence="3">MK2</strain>
    </source>
</reference>
<evidence type="ECO:0000256" key="1">
    <source>
        <dbReference type="SAM" id="Phobius"/>
    </source>
</evidence>
<dbReference type="Pfam" id="PF13632">
    <property type="entry name" value="Glyco_trans_2_3"/>
    <property type="match status" value="1"/>
</dbReference>
<dbReference type="InterPro" id="IPR029044">
    <property type="entry name" value="Nucleotide-diphossugar_trans"/>
</dbReference>
<keyword evidence="1" id="KW-0472">Membrane</keyword>
<proteinExistence type="predicted"/>